<gene>
    <name evidence="2" type="ORF">PV06_02227</name>
</gene>
<evidence type="ECO:0000313" key="2">
    <source>
        <dbReference type="EMBL" id="KIW46560.1"/>
    </source>
</evidence>
<dbReference type="HOGENOM" id="CLU_1378136_0_0_1"/>
<dbReference type="RefSeq" id="XP_016266776.1">
    <property type="nucleotide sequence ID" value="XM_016402879.1"/>
</dbReference>
<dbReference type="AlphaFoldDB" id="A0A0D2DVG2"/>
<organism evidence="2 3">
    <name type="scientific">Exophiala oligosperma</name>
    <dbReference type="NCBI Taxonomy" id="215243"/>
    <lineage>
        <taxon>Eukaryota</taxon>
        <taxon>Fungi</taxon>
        <taxon>Dikarya</taxon>
        <taxon>Ascomycota</taxon>
        <taxon>Pezizomycotina</taxon>
        <taxon>Eurotiomycetes</taxon>
        <taxon>Chaetothyriomycetidae</taxon>
        <taxon>Chaetothyriales</taxon>
        <taxon>Herpotrichiellaceae</taxon>
        <taxon>Exophiala</taxon>
    </lineage>
</organism>
<dbReference type="VEuPathDB" id="FungiDB:PV06_02227"/>
<accession>A0A0D2DVG2</accession>
<feature type="region of interest" description="Disordered" evidence="1">
    <location>
        <begin position="147"/>
        <end position="198"/>
    </location>
</feature>
<evidence type="ECO:0000256" key="1">
    <source>
        <dbReference type="SAM" id="MobiDB-lite"/>
    </source>
</evidence>
<reference evidence="2 3" key="1">
    <citation type="submission" date="2015-01" db="EMBL/GenBank/DDBJ databases">
        <title>The Genome Sequence of Exophiala oligosperma CBS72588.</title>
        <authorList>
            <consortium name="The Broad Institute Genomics Platform"/>
            <person name="Cuomo C."/>
            <person name="de Hoog S."/>
            <person name="Gorbushina A."/>
            <person name="Stielow B."/>
            <person name="Teixiera M."/>
            <person name="Abouelleil A."/>
            <person name="Chapman S.B."/>
            <person name="Priest M."/>
            <person name="Young S.K."/>
            <person name="Wortman J."/>
            <person name="Nusbaum C."/>
            <person name="Birren B."/>
        </authorList>
    </citation>
    <scope>NUCLEOTIDE SEQUENCE [LARGE SCALE GENOMIC DNA]</scope>
    <source>
        <strain evidence="2 3">CBS 72588</strain>
    </source>
</reference>
<name>A0A0D2DVG2_9EURO</name>
<dbReference type="GeneID" id="27354301"/>
<sequence length="198" mass="22072">MSRSNRSARHCATDSRTCAILRVVSTRYTSSSRSREAILLHVKVLLNYLLSQELEFTLTRRRPLVTYGASSSCRRTLGAVVSLPMGCGKTPGRDPSDERDCHQHAAGTTTFFSMLQIKKAVGRDCLPGISARLSNWVREFRPLESPWTEKAEGRDPGTLGPGHDTVENREENGGVLLVSHERHRQSLKGSRNDELNHC</sequence>
<evidence type="ECO:0000313" key="3">
    <source>
        <dbReference type="Proteomes" id="UP000053342"/>
    </source>
</evidence>
<proteinExistence type="predicted"/>
<dbReference type="Proteomes" id="UP000053342">
    <property type="component" value="Unassembled WGS sequence"/>
</dbReference>
<protein>
    <submittedName>
        <fullName evidence="2">Uncharacterized protein</fullName>
    </submittedName>
</protein>
<keyword evidence="3" id="KW-1185">Reference proteome</keyword>
<dbReference type="EMBL" id="KN847333">
    <property type="protein sequence ID" value="KIW46560.1"/>
    <property type="molecule type" value="Genomic_DNA"/>
</dbReference>